<dbReference type="Proteomes" id="UP000620104">
    <property type="component" value="Unassembled WGS sequence"/>
</dbReference>
<keyword evidence="3" id="KW-0560">Oxidoreductase</keyword>
<dbReference type="GO" id="GO:0016491">
    <property type="term" value="F:oxidoreductase activity"/>
    <property type="evidence" value="ECO:0007669"/>
    <property type="project" value="UniProtKB-KW"/>
</dbReference>
<comment type="caution">
    <text evidence="5">The sequence shown here is derived from an EMBL/GenBank/DDBJ whole genome shotgun (WGS) entry which is preliminary data.</text>
</comment>
<comment type="similarity">
    <text evidence="1 4">Belongs to the short-chain dehydrogenases/reductases (SDR) family.</text>
</comment>
<proteinExistence type="inferred from homology"/>
<dbReference type="PRINTS" id="PR00081">
    <property type="entry name" value="GDHRDH"/>
</dbReference>
<dbReference type="SUPFAM" id="SSF51735">
    <property type="entry name" value="NAD(P)-binding Rossmann-fold domains"/>
    <property type="match status" value="1"/>
</dbReference>
<evidence type="ECO:0008006" key="7">
    <source>
        <dbReference type="Google" id="ProtNLM"/>
    </source>
</evidence>
<protein>
    <recommendedName>
        <fullName evidence="7">SDR family oxidoreductase</fullName>
    </recommendedName>
</protein>
<dbReference type="OrthoDB" id="1933717at2759"/>
<dbReference type="PANTHER" id="PTHR43669">
    <property type="entry name" value="5-KETO-D-GLUCONATE 5-REDUCTASE"/>
    <property type="match status" value="1"/>
</dbReference>
<name>A0A8H3TN93_9TREE</name>
<dbReference type="Pfam" id="PF00106">
    <property type="entry name" value="adh_short"/>
    <property type="match status" value="1"/>
</dbReference>
<accession>A0A8H3TN93</accession>
<dbReference type="PANTHER" id="PTHR43669:SF3">
    <property type="entry name" value="ALCOHOL DEHYDROGENASE, PUTATIVE (AFU_ORTHOLOGUE AFUA_3G03445)-RELATED"/>
    <property type="match status" value="1"/>
</dbReference>
<evidence type="ECO:0000256" key="3">
    <source>
        <dbReference type="ARBA" id="ARBA00023002"/>
    </source>
</evidence>
<dbReference type="InterPro" id="IPR020904">
    <property type="entry name" value="Sc_DH/Rdtase_CS"/>
</dbReference>
<evidence type="ECO:0000313" key="5">
    <source>
        <dbReference type="EMBL" id="GHJ84200.1"/>
    </source>
</evidence>
<evidence type="ECO:0000256" key="4">
    <source>
        <dbReference type="RuleBase" id="RU000363"/>
    </source>
</evidence>
<dbReference type="PRINTS" id="PR00080">
    <property type="entry name" value="SDRFAMILY"/>
</dbReference>
<gene>
    <name evidence="5" type="ORF">NliqN6_0602</name>
</gene>
<dbReference type="EMBL" id="BLZA01000007">
    <property type="protein sequence ID" value="GHJ84200.1"/>
    <property type="molecule type" value="Genomic_DNA"/>
</dbReference>
<dbReference type="InterPro" id="IPR002347">
    <property type="entry name" value="SDR_fam"/>
</dbReference>
<sequence>MSSKPIALVTGASSGIGRTSAIALIVAGWRVVLSGRRKEELEATAEMARTALREAGKEEEAQDEGLVLVCVGDVAKESNVKEMFNEVEKVYGRLDLLFNNAGISGKAIPLEDLDIQDFLSVMDINVTAAVLCTQYATRMMKAQQPQGGRIINNGSIAAYAPRPNATSYTISKHAIAGLTKCTSLDGRKYNIAACQLDIGNAATAMGGGAANGVPQADGTIKPEATFDVQEVGRAIVYMASLPLGANVFNMTLMATSMPFIARG</sequence>
<evidence type="ECO:0000256" key="1">
    <source>
        <dbReference type="ARBA" id="ARBA00006484"/>
    </source>
</evidence>
<keyword evidence="6" id="KW-1185">Reference proteome</keyword>
<evidence type="ECO:0000313" key="6">
    <source>
        <dbReference type="Proteomes" id="UP000620104"/>
    </source>
</evidence>
<dbReference type="InterPro" id="IPR036291">
    <property type="entry name" value="NAD(P)-bd_dom_sf"/>
</dbReference>
<dbReference type="CDD" id="cd05233">
    <property type="entry name" value="SDR_c"/>
    <property type="match status" value="1"/>
</dbReference>
<organism evidence="5 6">
    <name type="scientific">Naganishia liquefaciens</name>
    <dbReference type="NCBI Taxonomy" id="104408"/>
    <lineage>
        <taxon>Eukaryota</taxon>
        <taxon>Fungi</taxon>
        <taxon>Dikarya</taxon>
        <taxon>Basidiomycota</taxon>
        <taxon>Agaricomycotina</taxon>
        <taxon>Tremellomycetes</taxon>
        <taxon>Filobasidiales</taxon>
        <taxon>Filobasidiaceae</taxon>
        <taxon>Naganishia</taxon>
    </lineage>
</organism>
<dbReference type="PROSITE" id="PS00061">
    <property type="entry name" value="ADH_SHORT"/>
    <property type="match status" value="1"/>
</dbReference>
<keyword evidence="2" id="KW-0521">NADP</keyword>
<reference evidence="5" key="1">
    <citation type="submission" date="2020-07" db="EMBL/GenBank/DDBJ databases">
        <title>Draft Genome Sequence of a Deep-Sea Yeast, Naganishia (Cryptococcus) liquefaciens strain N6.</title>
        <authorList>
            <person name="Han Y.W."/>
            <person name="Kajitani R."/>
            <person name="Morimoto H."/>
            <person name="Parhat M."/>
            <person name="Tsubouchi H."/>
            <person name="Bakenova O."/>
            <person name="Ogata M."/>
            <person name="Argunhan B."/>
            <person name="Aoki R."/>
            <person name="Kajiwara S."/>
            <person name="Itoh T."/>
            <person name="Iwasaki H."/>
        </authorList>
    </citation>
    <scope>NUCLEOTIDE SEQUENCE</scope>
    <source>
        <strain evidence="5">N6</strain>
    </source>
</reference>
<dbReference type="AlphaFoldDB" id="A0A8H3TN93"/>
<dbReference type="Gene3D" id="3.40.50.720">
    <property type="entry name" value="NAD(P)-binding Rossmann-like Domain"/>
    <property type="match status" value="1"/>
</dbReference>
<evidence type="ECO:0000256" key="2">
    <source>
        <dbReference type="ARBA" id="ARBA00022857"/>
    </source>
</evidence>